<dbReference type="GO" id="GO:0005524">
    <property type="term" value="F:ATP binding"/>
    <property type="evidence" value="ECO:0007669"/>
    <property type="project" value="UniProtKB-KW"/>
</dbReference>
<evidence type="ECO:0000259" key="4">
    <source>
        <dbReference type="PROSITE" id="PS50893"/>
    </source>
</evidence>
<feature type="domain" description="ABC transporter" evidence="4">
    <location>
        <begin position="5"/>
        <end position="235"/>
    </location>
</feature>
<dbReference type="PROSITE" id="PS50893">
    <property type="entry name" value="ABC_TRANSPORTER_2"/>
    <property type="match status" value="1"/>
</dbReference>
<dbReference type="InterPro" id="IPR003439">
    <property type="entry name" value="ABC_transporter-like_ATP-bd"/>
</dbReference>
<dbReference type="EMBL" id="JACRDE010000045">
    <property type="protein sequence ID" value="MBI5248148.1"/>
    <property type="molecule type" value="Genomic_DNA"/>
</dbReference>
<dbReference type="Pfam" id="PF00005">
    <property type="entry name" value="ABC_tran"/>
    <property type="match status" value="1"/>
</dbReference>
<dbReference type="InterPro" id="IPR003593">
    <property type="entry name" value="AAA+_ATPase"/>
</dbReference>
<protein>
    <submittedName>
        <fullName evidence="5">ABC transporter ATP-binding protein</fullName>
    </submittedName>
</protein>
<reference evidence="5" key="1">
    <citation type="submission" date="2020-07" db="EMBL/GenBank/DDBJ databases">
        <title>Huge and variable diversity of episymbiotic CPR bacteria and DPANN archaea in groundwater ecosystems.</title>
        <authorList>
            <person name="He C.Y."/>
            <person name="Keren R."/>
            <person name="Whittaker M."/>
            <person name="Farag I.F."/>
            <person name="Doudna J."/>
            <person name="Cate J.H.D."/>
            <person name="Banfield J.F."/>
        </authorList>
    </citation>
    <scope>NUCLEOTIDE SEQUENCE</scope>
    <source>
        <strain evidence="5">NC_groundwater_1664_Pr3_B-0.1um_52_9</strain>
    </source>
</reference>
<dbReference type="AlphaFoldDB" id="A0A9D6UZU5"/>
<evidence type="ECO:0000256" key="3">
    <source>
        <dbReference type="ARBA" id="ARBA00022840"/>
    </source>
</evidence>
<dbReference type="Gene3D" id="3.40.50.300">
    <property type="entry name" value="P-loop containing nucleotide triphosphate hydrolases"/>
    <property type="match status" value="1"/>
</dbReference>
<gene>
    <name evidence="5" type="ORF">HY912_01525</name>
</gene>
<evidence type="ECO:0000313" key="6">
    <source>
        <dbReference type="Proteomes" id="UP000807825"/>
    </source>
</evidence>
<dbReference type="GO" id="GO:0016020">
    <property type="term" value="C:membrane"/>
    <property type="evidence" value="ECO:0007669"/>
    <property type="project" value="InterPro"/>
</dbReference>
<feature type="non-terminal residue" evidence="5">
    <location>
        <position position="320"/>
    </location>
</feature>
<evidence type="ECO:0000313" key="5">
    <source>
        <dbReference type="EMBL" id="MBI5248148.1"/>
    </source>
</evidence>
<evidence type="ECO:0000256" key="2">
    <source>
        <dbReference type="ARBA" id="ARBA00022741"/>
    </source>
</evidence>
<accession>A0A9D6UZU5</accession>
<dbReference type="InterPro" id="IPR015856">
    <property type="entry name" value="ABC_transpr_CbiO/EcfA_su"/>
</dbReference>
<dbReference type="GO" id="GO:0055085">
    <property type="term" value="P:transmembrane transport"/>
    <property type="evidence" value="ECO:0007669"/>
    <property type="project" value="InterPro"/>
</dbReference>
<dbReference type="SMART" id="SM00382">
    <property type="entry name" value="AAA"/>
    <property type="match status" value="1"/>
</dbReference>
<proteinExistence type="predicted"/>
<dbReference type="InterPro" id="IPR050093">
    <property type="entry name" value="ABC_SmlMolc_Importer"/>
</dbReference>
<dbReference type="SUPFAM" id="SSF52540">
    <property type="entry name" value="P-loop containing nucleoside triphosphate hydrolases"/>
    <property type="match status" value="1"/>
</dbReference>
<keyword evidence="2" id="KW-0547">Nucleotide-binding</keyword>
<dbReference type="InterPro" id="IPR008995">
    <property type="entry name" value="Mo/tungstate-bd_C_term_dom"/>
</dbReference>
<keyword evidence="3 5" id="KW-0067">ATP-binding</keyword>
<evidence type="ECO:0000256" key="1">
    <source>
        <dbReference type="ARBA" id="ARBA00022448"/>
    </source>
</evidence>
<dbReference type="InterPro" id="IPR027417">
    <property type="entry name" value="P-loop_NTPase"/>
</dbReference>
<dbReference type="Proteomes" id="UP000807825">
    <property type="component" value="Unassembled WGS sequence"/>
</dbReference>
<sequence length="320" mass="35113">MTTAYKIRDLSFSYGGSPILAVPELEIPDGKIVALVGPNGSGKTTLLHLLAFIEPPDSGRIEFLGLEASRSNLLELRRSVGLLLQNPYLFHETVFANLTWALRLRGLSKKECRDRALTALETVGLSGFEQREARLLSGGETQRIALARTLALDPKVLLLDEPFNHLDREAARRTEELVVEINSKLNKTVVLTSHSAKSQVIAHTVLHLFKGRIIPAPPDNLFRGKLMESGRVFYTGRILVTLPSAVSEGDLVTIDPERIKVSLEAPPPGNLNAYTGTVIGLSSENGRVRLEIDAGEVLRVLVSAQSEILPHLRLGSRVWI</sequence>
<dbReference type="PANTHER" id="PTHR42781:SF4">
    <property type="entry name" value="SPERMIDINE_PUTRESCINE IMPORT ATP-BINDING PROTEIN POTA"/>
    <property type="match status" value="1"/>
</dbReference>
<keyword evidence="1" id="KW-0813">Transport</keyword>
<dbReference type="CDD" id="cd03225">
    <property type="entry name" value="ABC_cobalt_CbiO_domain1"/>
    <property type="match status" value="1"/>
</dbReference>
<dbReference type="SUPFAM" id="SSF50331">
    <property type="entry name" value="MOP-like"/>
    <property type="match status" value="1"/>
</dbReference>
<organism evidence="5 6">
    <name type="scientific">Desulfomonile tiedjei</name>
    <dbReference type="NCBI Taxonomy" id="2358"/>
    <lineage>
        <taxon>Bacteria</taxon>
        <taxon>Pseudomonadati</taxon>
        <taxon>Thermodesulfobacteriota</taxon>
        <taxon>Desulfomonilia</taxon>
        <taxon>Desulfomonilales</taxon>
        <taxon>Desulfomonilaceae</taxon>
        <taxon>Desulfomonile</taxon>
    </lineage>
</organism>
<comment type="caution">
    <text evidence="5">The sequence shown here is derived from an EMBL/GenBank/DDBJ whole genome shotgun (WGS) entry which is preliminary data.</text>
</comment>
<dbReference type="GO" id="GO:0016887">
    <property type="term" value="F:ATP hydrolysis activity"/>
    <property type="evidence" value="ECO:0007669"/>
    <property type="project" value="InterPro"/>
</dbReference>
<dbReference type="PANTHER" id="PTHR42781">
    <property type="entry name" value="SPERMIDINE/PUTRESCINE IMPORT ATP-BINDING PROTEIN POTA"/>
    <property type="match status" value="1"/>
</dbReference>
<name>A0A9D6UZU5_9BACT</name>